<evidence type="ECO:0000313" key="6">
    <source>
        <dbReference type="Proteomes" id="UP000195489"/>
    </source>
</evidence>
<dbReference type="EMBL" id="FMIM01000227">
    <property type="protein sequence ID" value="SCL87540.1"/>
    <property type="molecule type" value="Genomic_DNA"/>
</dbReference>
<gene>
    <name evidence="3" type="ORF">PCHAJ_000525100</name>
    <name evidence="4" type="ORF">PCHAS_0101200</name>
    <name evidence="2" type="ORF">PCHCB_000516200</name>
</gene>
<dbReference type="AlphaFoldDB" id="A0A077THY4"/>
<feature type="transmembrane region" description="Helical" evidence="1">
    <location>
        <begin position="308"/>
        <end position="325"/>
    </location>
</feature>
<reference evidence="4 5" key="1">
    <citation type="journal article" date="2014" name="BMC Biol.">
        <title>A comprehensive evaluation of rodent malaria parasite genomes and gene expression.</title>
        <authorList>
            <person name="Otto T.D."/>
            <person name="Bohme U."/>
            <person name="Jackson A.P."/>
            <person name="Hunt M."/>
            <person name="Franke-Fayard B."/>
            <person name="Hoeijmakers W.A."/>
            <person name="Religa A.A."/>
            <person name="Robertson L."/>
            <person name="Sanders M."/>
            <person name="Ogun S.A."/>
            <person name="Cunningham D."/>
            <person name="Erhart A."/>
            <person name="Billker O."/>
            <person name="Khan S.M."/>
            <person name="Stunnenberg H.G."/>
            <person name="Langhorne J."/>
            <person name="Holder A.A."/>
            <person name="Waters A.P."/>
            <person name="Newbold C.I."/>
            <person name="Pain A."/>
            <person name="Berriman M."/>
            <person name="Janse C.J."/>
        </authorList>
    </citation>
    <scope>NUCLEOTIDE SEQUENCE [LARGE SCALE GENOMIC DNA]</scope>
    <source>
        <strain evidence="4 5">AS</strain>
    </source>
</reference>
<keyword evidence="1" id="KW-0472">Membrane</keyword>
<name>A0A077THY4_PLACU</name>
<dbReference type="OrthoDB" id="381307at2759"/>
<evidence type="ECO:0000256" key="1">
    <source>
        <dbReference type="SAM" id="Phobius"/>
    </source>
</evidence>
<keyword evidence="1" id="KW-0812">Transmembrane</keyword>
<proteinExistence type="predicted"/>
<reference evidence="4" key="2">
    <citation type="submission" date="2014-05" db="EMBL/GenBank/DDBJ databases">
        <authorList>
            <person name="Aslett M.A."/>
            <person name="De Silva N."/>
        </authorList>
    </citation>
    <scope>NUCLEOTIDE SEQUENCE</scope>
    <source>
        <strain evidence="4">AS</strain>
    </source>
</reference>
<dbReference type="GeneID" id="3488005"/>
<reference evidence="4" key="3">
    <citation type="submission" date="2019-05" db="EMBL/GenBank/DDBJ databases">
        <authorList>
            <consortium name="Pathogen Informatics"/>
        </authorList>
    </citation>
    <scope>NUCLEOTIDE SEQUENCE</scope>
    <source>
        <strain evidence="3">AJ</strain>
        <strain evidence="4">AS</strain>
        <strain evidence="2 6">CB</strain>
    </source>
</reference>
<dbReference type="RefSeq" id="XP_016652963.1">
    <property type="nucleotide sequence ID" value="XM_016797496.1"/>
</dbReference>
<protein>
    <submittedName>
        <fullName evidence="4">CIR protein</fullName>
    </submittedName>
</protein>
<dbReference type="Proteomes" id="UP000507163">
    <property type="component" value="Unassembled WGS sequence"/>
</dbReference>
<evidence type="ECO:0000313" key="3">
    <source>
        <dbReference type="EMBL" id="SCL90366.1"/>
    </source>
</evidence>
<dbReference type="Proteomes" id="UP000195489">
    <property type="component" value="Unassembled WGS sequence"/>
</dbReference>
<dbReference type="KEGG" id="pcb:PCHAS_0101200"/>
<keyword evidence="5" id="KW-1185">Reference proteome</keyword>
<dbReference type="EMBL" id="FMIL01000331">
    <property type="protein sequence ID" value="SCL90366.1"/>
    <property type="molecule type" value="Genomic_DNA"/>
</dbReference>
<dbReference type="Proteomes" id="UP000071118">
    <property type="component" value="Chromosome 1"/>
</dbReference>
<dbReference type="InterPro" id="IPR008780">
    <property type="entry name" value="Plasmodium_Vir"/>
</dbReference>
<accession>A0A077THY4</accession>
<keyword evidence="1" id="KW-1133">Transmembrane helix</keyword>
<dbReference type="EMBL" id="LK022878">
    <property type="protein sequence ID" value="VTZ66192.1"/>
    <property type="molecule type" value="Genomic_DNA"/>
</dbReference>
<sequence>MEEEEKYEYLPAYEFYSKLNENVAEEDKEKPNKYWKRIEPIFEPSERVRDIVYKLQRNVTLLNENRGEDQLYVKHCYDLNYWLYEQVYKSFNLNENSIHFFMTLDILLNSWENMNADQFNGEKDICQPDNTLIDINYLKEIKYLGDYVENFDTIKSAAIEDTNKACNVYIDYLRYAIPAYYEWNKLCTLEEENLCNKYIHDYEKYDPKGVLSNLSVTGLAFAQLFNKCYKNIVSIFLSTNNASERTTIKLRNGLETISYGITESQGRSLSEVGIPIEEKSDFFSPIIYFFNSIYSTISEIYINSYNDIILLIVLFSGILITFFGVNKITKIIKSTSNEQNRNQNTREEISL</sequence>
<evidence type="ECO:0000313" key="5">
    <source>
        <dbReference type="Proteomes" id="UP000071118"/>
    </source>
</evidence>
<evidence type="ECO:0000313" key="4">
    <source>
        <dbReference type="EMBL" id="VTZ66192.1"/>
    </source>
</evidence>
<dbReference type="VEuPathDB" id="PlasmoDB:PCHAS_0101200"/>
<dbReference type="Pfam" id="PF05795">
    <property type="entry name" value="Plasmodium_Vir"/>
    <property type="match status" value="1"/>
</dbReference>
<organism evidence="4 5">
    <name type="scientific">Plasmodium chabaudi chabaudi</name>
    <dbReference type="NCBI Taxonomy" id="31271"/>
    <lineage>
        <taxon>Eukaryota</taxon>
        <taxon>Sar</taxon>
        <taxon>Alveolata</taxon>
        <taxon>Apicomplexa</taxon>
        <taxon>Aconoidasida</taxon>
        <taxon>Haemosporida</taxon>
        <taxon>Plasmodiidae</taxon>
        <taxon>Plasmodium</taxon>
        <taxon>Plasmodium (Vinckeia)</taxon>
    </lineage>
</organism>
<evidence type="ECO:0000313" key="2">
    <source>
        <dbReference type="EMBL" id="SCL87540.1"/>
    </source>
</evidence>